<dbReference type="PROSITE" id="PS00086">
    <property type="entry name" value="CYTOCHROME_P450"/>
    <property type="match status" value="1"/>
</dbReference>
<dbReference type="PANTHER" id="PTHR24305:SF232">
    <property type="entry name" value="P450, PUTATIVE (EUROFUNG)-RELATED"/>
    <property type="match status" value="1"/>
</dbReference>
<keyword evidence="9" id="KW-1185">Reference proteome</keyword>
<dbReference type="GO" id="GO:0020037">
    <property type="term" value="F:heme binding"/>
    <property type="evidence" value="ECO:0007669"/>
    <property type="project" value="InterPro"/>
</dbReference>
<dbReference type="GO" id="GO:0005506">
    <property type="term" value="F:iron ion binding"/>
    <property type="evidence" value="ECO:0007669"/>
    <property type="project" value="InterPro"/>
</dbReference>
<evidence type="ECO:0000256" key="6">
    <source>
        <dbReference type="RuleBase" id="RU000461"/>
    </source>
</evidence>
<sequence length="452" mass="50885">MCVSSPLLQFSTTLPFPYVVVPLLLLLSLWTIYQLFLSPLSGIPGPFTARLSRLWITQQAWNGKTHRTMIDLHSKYGPLVRTAPNEVSISSLSAIKKYMEQIHSEQRRMVSSAYSMASLKDLERYVNQSIEVFLARMGSMVGETVDMGKWLQLFAFDVIGEITFSRRFGFMEAGKDDGSFAQIVGAIKSAAWLCQLPWLYWFHEYLSPVLGSHLGINARHGSLRTFAAREITARKDRGTDRKDILSKLFAIHDAKPEFDDNGIISMATGNIFAGSDTTAISARAVIYYLLKNSKCLQKLKDEIDQYYHNGKLNDPVKLTEADQMPYLQAVMYEALRLHPAVGMSLPRVVPEGGFEIEGVLLPAKTVVGVNPWVVHRDPNVFGEDVEAFRPERWVEGDVGDMHRFFFAFGGGSRTCLGRNISWMEMSKLIPTLLLHIDLDLANSSAEWTEACW</sequence>
<evidence type="ECO:0000256" key="2">
    <source>
        <dbReference type="ARBA" id="ARBA00010617"/>
    </source>
</evidence>
<dbReference type="InterPro" id="IPR050121">
    <property type="entry name" value="Cytochrome_P450_monoxygenase"/>
</dbReference>
<dbReference type="AlphaFoldDB" id="A0A9P4NTM8"/>
<evidence type="ECO:0000313" key="8">
    <source>
        <dbReference type="EMBL" id="KAF2431084.1"/>
    </source>
</evidence>
<accession>A0A9P4NTM8</accession>
<proteinExistence type="inferred from homology"/>
<dbReference type="Gene3D" id="1.10.630.10">
    <property type="entry name" value="Cytochrome P450"/>
    <property type="match status" value="1"/>
</dbReference>
<dbReference type="PANTHER" id="PTHR24305">
    <property type="entry name" value="CYTOCHROME P450"/>
    <property type="match status" value="1"/>
</dbReference>
<dbReference type="PRINTS" id="PR00385">
    <property type="entry name" value="P450"/>
</dbReference>
<evidence type="ECO:0000313" key="9">
    <source>
        <dbReference type="Proteomes" id="UP000800235"/>
    </source>
</evidence>
<keyword evidence="7" id="KW-0812">Transmembrane</keyword>
<dbReference type="InterPro" id="IPR002401">
    <property type="entry name" value="Cyt_P450_E_grp-I"/>
</dbReference>
<comment type="cofactor">
    <cofactor evidence="1 5">
        <name>heme</name>
        <dbReference type="ChEBI" id="CHEBI:30413"/>
    </cofactor>
</comment>
<keyword evidence="6" id="KW-0503">Monooxygenase</keyword>
<dbReference type="InterPro" id="IPR017972">
    <property type="entry name" value="Cyt_P450_CS"/>
</dbReference>
<dbReference type="GO" id="GO:0004497">
    <property type="term" value="F:monooxygenase activity"/>
    <property type="evidence" value="ECO:0007669"/>
    <property type="project" value="UniProtKB-KW"/>
</dbReference>
<dbReference type="InterPro" id="IPR036396">
    <property type="entry name" value="Cyt_P450_sf"/>
</dbReference>
<dbReference type="CDD" id="cd11060">
    <property type="entry name" value="CYP57A1-like"/>
    <property type="match status" value="1"/>
</dbReference>
<dbReference type="InterPro" id="IPR001128">
    <property type="entry name" value="Cyt_P450"/>
</dbReference>
<comment type="caution">
    <text evidence="8">The sequence shown here is derived from an EMBL/GenBank/DDBJ whole genome shotgun (WGS) entry which is preliminary data.</text>
</comment>
<feature type="binding site" description="axial binding residue" evidence="5">
    <location>
        <position position="415"/>
    </location>
    <ligand>
        <name>heme</name>
        <dbReference type="ChEBI" id="CHEBI:30413"/>
    </ligand>
    <ligandPart>
        <name>Fe</name>
        <dbReference type="ChEBI" id="CHEBI:18248"/>
    </ligandPart>
</feature>
<protein>
    <submittedName>
        <fullName evidence="8">Cytochrome P450</fullName>
    </submittedName>
</protein>
<dbReference type="Proteomes" id="UP000800235">
    <property type="component" value="Unassembled WGS sequence"/>
</dbReference>
<keyword evidence="6" id="KW-0560">Oxidoreductase</keyword>
<dbReference type="EMBL" id="MU007034">
    <property type="protein sequence ID" value="KAF2431084.1"/>
    <property type="molecule type" value="Genomic_DNA"/>
</dbReference>
<evidence type="ECO:0000256" key="7">
    <source>
        <dbReference type="SAM" id="Phobius"/>
    </source>
</evidence>
<dbReference type="GO" id="GO:0016705">
    <property type="term" value="F:oxidoreductase activity, acting on paired donors, with incorporation or reduction of molecular oxygen"/>
    <property type="evidence" value="ECO:0007669"/>
    <property type="project" value="InterPro"/>
</dbReference>
<evidence type="ECO:0000256" key="3">
    <source>
        <dbReference type="ARBA" id="ARBA00022723"/>
    </source>
</evidence>
<comment type="similarity">
    <text evidence="2 6">Belongs to the cytochrome P450 family.</text>
</comment>
<organism evidence="8 9">
    <name type="scientific">Tothia fuscella</name>
    <dbReference type="NCBI Taxonomy" id="1048955"/>
    <lineage>
        <taxon>Eukaryota</taxon>
        <taxon>Fungi</taxon>
        <taxon>Dikarya</taxon>
        <taxon>Ascomycota</taxon>
        <taxon>Pezizomycotina</taxon>
        <taxon>Dothideomycetes</taxon>
        <taxon>Pleosporomycetidae</taxon>
        <taxon>Venturiales</taxon>
        <taxon>Cylindrosympodiaceae</taxon>
        <taxon>Tothia</taxon>
    </lineage>
</organism>
<keyword evidence="7" id="KW-0472">Membrane</keyword>
<evidence type="ECO:0000256" key="1">
    <source>
        <dbReference type="ARBA" id="ARBA00001971"/>
    </source>
</evidence>
<keyword evidence="3 5" id="KW-0479">Metal-binding</keyword>
<reference evidence="8" key="1">
    <citation type="journal article" date="2020" name="Stud. Mycol.">
        <title>101 Dothideomycetes genomes: a test case for predicting lifestyles and emergence of pathogens.</title>
        <authorList>
            <person name="Haridas S."/>
            <person name="Albert R."/>
            <person name="Binder M."/>
            <person name="Bloem J."/>
            <person name="Labutti K."/>
            <person name="Salamov A."/>
            <person name="Andreopoulos B."/>
            <person name="Baker S."/>
            <person name="Barry K."/>
            <person name="Bills G."/>
            <person name="Bluhm B."/>
            <person name="Cannon C."/>
            <person name="Castanera R."/>
            <person name="Culley D."/>
            <person name="Daum C."/>
            <person name="Ezra D."/>
            <person name="Gonzalez J."/>
            <person name="Henrissat B."/>
            <person name="Kuo A."/>
            <person name="Liang C."/>
            <person name="Lipzen A."/>
            <person name="Lutzoni F."/>
            <person name="Magnuson J."/>
            <person name="Mondo S."/>
            <person name="Nolan M."/>
            <person name="Ohm R."/>
            <person name="Pangilinan J."/>
            <person name="Park H.-J."/>
            <person name="Ramirez L."/>
            <person name="Alfaro M."/>
            <person name="Sun H."/>
            <person name="Tritt A."/>
            <person name="Yoshinaga Y."/>
            <person name="Zwiers L.-H."/>
            <person name="Turgeon B."/>
            <person name="Goodwin S."/>
            <person name="Spatafora J."/>
            <person name="Crous P."/>
            <person name="Grigoriev I."/>
        </authorList>
    </citation>
    <scope>NUCLEOTIDE SEQUENCE</scope>
    <source>
        <strain evidence="8">CBS 130266</strain>
    </source>
</reference>
<evidence type="ECO:0000256" key="4">
    <source>
        <dbReference type="ARBA" id="ARBA00023004"/>
    </source>
</evidence>
<evidence type="ECO:0000256" key="5">
    <source>
        <dbReference type="PIRSR" id="PIRSR602401-1"/>
    </source>
</evidence>
<keyword evidence="4 5" id="KW-0408">Iron</keyword>
<keyword evidence="7" id="KW-1133">Transmembrane helix</keyword>
<dbReference type="PRINTS" id="PR00463">
    <property type="entry name" value="EP450I"/>
</dbReference>
<gene>
    <name evidence="8" type="ORF">EJ08DRAFT_687562</name>
</gene>
<name>A0A9P4NTM8_9PEZI</name>
<dbReference type="SUPFAM" id="SSF48264">
    <property type="entry name" value="Cytochrome P450"/>
    <property type="match status" value="1"/>
</dbReference>
<dbReference type="OrthoDB" id="3934656at2759"/>
<keyword evidence="5 6" id="KW-0349">Heme</keyword>
<dbReference type="Pfam" id="PF00067">
    <property type="entry name" value="p450"/>
    <property type="match status" value="1"/>
</dbReference>
<feature type="transmembrane region" description="Helical" evidence="7">
    <location>
        <begin position="16"/>
        <end position="36"/>
    </location>
</feature>